<feature type="transmembrane region" description="Helical" evidence="1">
    <location>
        <begin position="165"/>
        <end position="184"/>
    </location>
</feature>
<feature type="transmembrane region" description="Helical" evidence="1">
    <location>
        <begin position="286"/>
        <end position="304"/>
    </location>
</feature>
<feature type="transmembrane region" description="Helical" evidence="1">
    <location>
        <begin position="316"/>
        <end position="335"/>
    </location>
</feature>
<evidence type="ECO:0000313" key="2">
    <source>
        <dbReference type="EMBL" id="QVV89231.1"/>
    </source>
</evidence>
<keyword evidence="1" id="KW-0472">Membrane</keyword>
<protein>
    <submittedName>
        <fullName evidence="2">Uncharacterized protein</fullName>
    </submittedName>
</protein>
<accession>A0A8E7B1A8</accession>
<feature type="transmembrane region" description="Helical" evidence="1">
    <location>
        <begin position="227"/>
        <end position="246"/>
    </location>
</feature>
<dbReference type="Proteomes" id="UP000680656">
    <property type="component" value="Chromosome"/>
</dbReference>
<keyword evidence="3" id="KW-1185">Reference proteome</keyword>
<feature type="transmembrane region" description="Helical" evidence="1">
    <location>
        <begin position="124"/>
        <end position="153"/>
    </location>
</feature>
<dbReference type="AlphaFoldDB" id="A0A8E7B1A8"/>
<dbReference type="KEGG" id="mrtj:KHC33_01455"/>
<dbReference type="Pfam" id="PF19510">
    <property type="entry name" value="DUF6044"/>
    <property type="match status" value="2"/>
</dbReference>
<keyword evidence="1" id="KW-0812">Transmembrane</keyword>
<name>A0A8E7B1A8_9EURY</name>
<feature type="transmembrane region" description="Helical" evidence="1">
    <location>
        <begin position="48"/>
        <end position="67"/>
    </location>
</feature>
<feature type="transmembrane region" description="Helical" evidence="1">
    <location>
        <begin position="258"/>
        <end position="280"/>
    </location>
</feature>
<reference evidence="2 3" key="1">
    <citation type="submission" date="2021-05" db="EMBL/GenBank/DDBJ databases">
        <title>A novel Methanospirillum isolate from a pyrite-forming mixed culture.</title>
        <authorList>
            <person name="Bunk B."/>
            <person name="Sproer C."/>
            <person name="Spring S."/>
            <person name="Pester M."/>
        </authorList>
    </citation>
    <scope>NUCLEOTIDE SEQUENCE [LARGE SCALE GENOMIC DNA]</scope>
    <source>
        <strain evidence="2 3">J.3.6.1-F.2.7.3</strain>
    </source>
</reference>
<organism evidence="2 3">
    <name type="scientific">Methanospirillum purgamenti</name>
    <dbReference type="NCBI Taxonomy" id="2834276"/>
    <lineage>
        <taxon>Archaea</taxon>
        <taxon>Methanobacteriati</taxon>
        <taxon>Methanobacteriota</taxon>
        <taxon>Stenosarchaea group</taxon>
        <taxon>Methanomicrobia</taxon>
        <taxon>Methanomicrobiales</taxon>
        <taxon>Methanospirillaceae</taxon>
        <taxon>Methanospirillum</taxon>
    </lineage>
</organism>
<keyword evidence="1" id="KW-1133">Transmembrane helix</keyword>
<evidence type="ECO:0000256" key="1">
    <source>
        <dbReference type="SAM" id="Phobius"/>
    </source>
</evidence>
<proteinExistence type="predicted"/>
<evidence type="ECO:0000313" key="3">
    <source>
        <dbReference type="Proteomes" id="UP000680656"/>
    </source>
</evidence>
<feature type="transmembrane region" description="Helical" evidence="1">
    <location>
        <begin position="382"/>
        <end position="401"/>
    </location>
</feature>
<gene>
    <name evidence="2" type="ORF">KHC33_01455</name>
</gene>
<dbReference type="EMBL" id="CP075546">
    <property type="protein sequence ID" value="QVV89231.1"/>
    <property type="molecule type" value="Genomic_DNA"/>
</dbReference>
<sequence length="567" mass="65253">MLTDSEEVFGSYDKEIDRMMNGIPRNLYPSELSIITLLFTLFDPVTAYMINFSLIHIIAFVGMFFFLQRFISGSRKNPFIIAGISCAYALLPYYPMAGLSVAGLPVALYGFCSINKDGWSFEAVLLLMLYTFYSSGIFTGYFLVILLSVIYLIIFLCKGTIPWRAFSAVIFLLGLFIICDYRLFWEIFFNDSFISHRYDWILTGKPFFKTMEEVYGMLLSSGQFHAASFHQLLVPVVWISLSRILLQRIYKRDITQWFCIIGGIAVLVLLLSHLISGIIANIVSQILWIAIGFSLIILCCLRLNKRKWNLLSGQEWTIIGLLSLVIFISFIYQISSWNVLISIKSTIPAIKGLQLRFYTLLPFIWYTLFGASLLYIMSKEKITQGFIFGIILIQIVFLFSFTGDIYQTGGIGNILDKQPSFTEYYASNVFDQINQDIGLEQNSYRVGSIGIPPAVSQYNGFYTIDGYFYNYPLSYKEQFREIIAPELNKSKVWRKYYDGWGSRAYMYHEIRQGRIKNLELNISAFKELGGRYIFSAVGIEPTPDKLEFKGNYSSNDTPWEIQVYKVR</sequence>
<dbReference type="InterPro" id="IPR046107">
    <property type="entry name" value="DUF6044"/>
</dbReference>
<feature type="transmembrane region" description="Helical" evidence="1">
    <location>
        <begin position="79"/>
        <end position="104"/>
    </location>
</feature>
<feature type="transmembrane region" description="Helical" evidence="1">
    <location>
        <begin position="355"/>
        <end position="375"/>
    </location>
</feature>